<dbReference type="SUPFAM" id="SSF63882">
    <property type="entry name" value="MoeA N-terminal region -like"/>
    <property type="match status" value="1"/>
</dbReference>
<dbReference type="InterPro" id="IPR036425">
    <property type="entry name" value="MoaB/Mog-like_dom_sf"/>
</dbReference>
<evidence type="ECO:0000256" key="9">
    <source>
        <dbReference type="ARBA" id="ARBA00023150"/>
    </source>
</evidence>
<dbReference type="AlphaFoldDB" id="Q11HT9"/>
<dbReference type="Gene3D" id="2.40.340.10">
    <property type="entry name" value="MoeA, C-terminal, domain IV"/>
    <property type="match status" value="1"/>
</dbReference>
<dbReference type="Gene3D" id="3.90.105.10">
    <property type="entry name" value="Molybdopterin biosynthesis moea protein, domain 2"/>
    <property type="match status" value="1"/>
</dbReference>
<dbReference type="InterPro" id="IPR036135">
    <property type="entry name" value="MoeA_linker/N_sf"/>
</dbReference>
<dbReference type="InterPro" id="IPR005110">
    <property type="entry name" value="MoeA_linker/N"/>
</dbReference>
<gene>
    <name evidence="13" type="ordered locus">Meso_1641</name>
</gene>
<evidence type="ECO:0000256" key="6">
    <source>
        <dbReference type="ARBA" id="ARBA00022679"/>
    </source>
</evidence>
<evidence type="ECO:0000256" key="7">
    <source>
        <dbReference type="ARBA" id="ARBA00022723"/>
    </source>
</evidence>
<evidence type="ECO:0000256" key="1">
    <source>
        <dbReference type="ARBA" id="ARBA00001946"/>
    </source>
</evidence>
<evidence type="ECO:0000313" key="13">
    <source>
        <dbReference type="EMBL" id="ABG63036.1"/>
    </source>
</evidence>
<dbReference type="SUPFAM" id="SSF63867">
    <property type="entry name" value="MoeA C-terminal domain-like"/>
    <property type="match status" value="1"/>
</dbReference>
<sequence>MALLRVEDALRRALDGIDILPAEEVPLAEAAERILACDLKARRTQPPFDASAMDGYAVRAADIESPPATLAVIGESAAGLRFSGRVGPGEAVRIFTGAPVPVGADTILLQENASALEADRISALEPALPGRHIRIAGLDFKESDVLLGKGRLLDPAAIALAAAGGHAQLPVVRRPLVALIATGDELVPPDTVPGADQIIASNHFGIGALAKLDGADVLDLGIVPDQQHAIAGAARSALEAGAHIVVTLGGASVGERDLVRQVLTDEGMELDFWKIAMRPGKPLMFGRFGETRVLGLPGNPVSSFICAHLFLRPMIARLSGRIFRADLRPAKLGKALKANDERQDYLRALVEEHTDGSVATPFETQDSSMLTTLARSNGLIIREPHAPAAEAGTLCTVLMLR</sequence>
<evidence type="ECO:0000256" key="3">
    <source>
        <dbReference type="ARBA" id="ARBA00005046"/>
    </source>
</evidence>
<dbReference type="GO" id="GO:0006777">
    <property type="term" value="P:Mo-molybdopterin cofactor biosynthetic process"/>
    <property type="evidence" value="ECO:0007669"/>
    <property type="project" value="UniProtKB-UniRule"/>
</dbReference>
<dbReference type="InterPro" id="IPR005111">
    <property type="entry name" value="MoeA_C_domain_IV"/>
</dbReference>
<dbReference type="HOGENOM" id="CLU_010186_7_0_5"/>
<evidence type="ECO:0000256" key="5">
    <source>
        <dbReference type="ARBA" id="ARBA00022505"/>
    </source>
</evidence>
<dbReference type="CDD" id="cd00887">
    <property type="entry name" value="MoeA"/>
    <property type="match status" value="1"/>
</dbReference>
<dbReference type="eggNOG" id="COG0303">
    <property type="taxonomic scope" value="Bacteria"/>
</dbReference>
<reference evidence="13" key="1">
    <citation type="submission" date="2006-06" db="EMBL/GenBank/DDBJ databases">
        <title>Complete sequence of chromosome of Chelativorans sp. BNC1.</title>
        <authorList>
            <consortium name="US DOE Joint Genome Institute"/>
            <person name="Copeland A."/>
            <person name="Lucas S."/>
            <person name="Lapidus A."/>
            <person name="Barry K."/>
            <person name="Detter J.C."/>
            <person name="Glavina del Rio T."/>
            <person name="Hammon N."/>
            <person name="Israni S."/>
            <person name="Dalin E."/>
            <person name="Tice H."/>
            <person name="Pitluck S."/>
            <person name="Chertkov O."/>
            <person name="Brettin T."/>
            <person name="Bruce D."/>
            <person name="Han C."/>
            <person name="Tapia R."/>
            <person name="Gilna P."/>
            <person name="Schmutz J."/>
            <person name="Larimer F."/>
            <person name="Land M."/>
            <person name="Hauser L."/>
            <person name="Kyrpides N."/>
            <person name="Mikhailova N."/>
            <person name="Richardson P."/>
        </authorList>
    </citation>
    <scope>NUCLEOTIDE SEQUENCE</scope>
    <source>
        <strain evidence="13">BNC1</strain>
    </source>
</reference>
<comment type="catalytic activity">
    <reaction evidence="10">
        <text>adenylyl-molybdopterin + molybdate = Mo-molybdopterin + AMP + H(+)</text>
        <dbReference type="Rhea" id="RHEA:35047"/>
        <dbReference type="ChEBI" id="CHEBI:15378"/>
        <dbReference type="ChEBI" id="CHEBI:36264"/>
        <dbReference type="ChEBI" id="CHEBI:62727"/>
        <dbReference type="ChEBI" id="CHEBI:71302"/>
        <dbReference type="ChEBI" id="CHEBI:456215"/>
        <dbReference type="EC" id="2.10.1.1"/>
    </reaction>
</comment>
<dbReference type="InterPro" id="IPR038987">
    <property type="entry name" value="MoeA-like"/>
</dbReference>
<dbReference type="SUPFAM" id="SSF53218">
    <property type="entry name" value="Molybdenum cofactor biosynthesis proteins"/>
    <property type="match status" value="1"/>
</dbReference>
<dbReference type="FunFam" id="3.40.980.10:FF:000004">
    <property type="entry name" value="Molybdopterin molybdenumtransferase"/>
    <property type="match status" value="1"/>
</dbReference>
<keyword evidence="7 11" id="KW-0479">Metal-binding</keyword>
<keyword evidence="5 11" id="KW-0500">Molybdenum</keyword>
<dbReference type="GO" id="GO:0046872">
    <property type="term" value="F:metal ion binding"/>
    <property type="evidence" value="ECO:0007669"/>
    <property type="project" value="UniProtKB-UniRule"/>
</dbReference>
<proteinExistence type="inferred from homology"/>
<evidence type="ECO:0000259" key="12">
    <source>
        <dbReference type="SMART" id="SM00852"/>
    </source>
</evidence>
<organism evidence="13">
    <name type="scientific">Chelativorans sp. (strain BNC1)</name>
    <dbReference type="NCBI Taxonomy" id="266779"/>
    <lineage>
        <taxon>Bacteria</taxon>
        <taxon>Pseudomonadati</taxon>
        <taxon>Pseudomonadota</taxon>
        <taxon>Alphaproteobacteria</taxon>
        <taxon>Hyphomicrobiales</taxon>
        <taxon>Phyllobacteriaceae</taxon>
        <taxon>Chelativorans</taxon>
    </lineage>
</organism>
<name>Q11HT9_CHESB</name>
<dbReference type="Gene3D" id="2.170.190.11">
    <property type="entry name" value="Molybdopterin biosynthesis moea protein, domain 3"/>
    <property type="match status" value="1"/>
</dbReference>
<comment type="function">
    <text evidence="2 11">Catalyzes the insertion of molybdate into adenylated molybdopterin with the concomitant release of AMP.</text>
</comment>
<evidence type="ECO:0000256" key="8">
    <source>
        <dbReference type="ARBA" id="ARBA00022842"/>
    </source>
</evidence>
<dbReference type="PANTHER" id="PTHR10192">
    <property type="entry name" value="MOLYBDOPTERIN BIOSYNTHESIS PROTEIN"/>
    <property type="match status" value="1"/>
</dbReference>
<dbReference type="GO" id="GO:0005829">
    <property type="term" value="C:cytosol"/>
    <property type="evidence" value="ECO:0007669"/>
    <property type="project" value="TreeGrafter"/>
</dbReference>
<dbReference type="Pfam" id="PF00994">
    <property type="entry name" value="MoCF_biosynth"/>
    <property type="match status" value="1"/>
</dbReference>
<comment type="similarity">
    <text evidence="4 11">Belongs to the MoeA family.</text>
</comment>
<dbReference type="KEGG" id="mes:Meso_1641"/>
<dbReference type="STRING" id="266779.Meso_1641"/>
<dbReference type="UniPathway" id="UPA00344"/>
<dbReference type="GO" id="GO:0061599">
    <property type="term" value="F:molybdopterin molybdotransferase activity"/>
    <property type="evidence" value="ECO:0007669"/>
    <property type="project" value="UniProtKB-UniRule"/>
</dbReference>
<dbReference type="Pfam" id="PF03454">
    <property type="entry name" value="MoeA_C"/>
    <property type="match status" value="1"/>
</dbReference>
<accession>Q11HT9</accession>
<dbReference type="NCBIfam" id="NF045515">
    <property type="entry name" value="Glp_gephyrin"/>
    <property type="match status" value="1"/>
</dbReference>
<comment type="cofactor">
    <cofactor evidence="1 11">
        <name>Mg(2+)</name>
        <dbReference type="ChEBI" id="CHEBI:18420"/>
    </cofactor>
</comment>
<dbReference type="EMBL" id="CP000390">
    <property type="protein sequence ID" value="ABG63036.1"/>
    <property type="molecule type" value="Genomic_DNA"/>
</dbReference>
<dbReference type="PROSITE" id="PS01079">
    <property type="entry name" value="MOCF_BIOSYNTHESIS_2"/>
    <property type="match status" value="1"/>
</dbReference>
<protein>
    <recommendedName>
        <fullName evidence="11">Molybdopterin molybdenumtransferase</fullName>
        <ecNumber evidence="11">2.10.1.1</ecNumber>
    </recommendedName>
</protein>
<evidence type="ECO:0000256" key="2">
    <source>
        <dbReference type="ARBA" id="ARBA00002901"/>
    </source>
</evidence>
<dbReference type="OrthoDB" id="9804758at2"/>
<dbReference type="InterPro" id="IPR001453">
    <property type="entry name" value="MoaB/Mog_dom"/>
</dbReference>
<comment type="pathway">
    <text evidence="3 11">Cofactor biosynthesis; molybdopterin biosynthesis.</text>
</comment>
<evidence type="ECO:0000256" key="4">
    <source>
        <dbReference type="ARBA" id="ARBA00010763"/>
    </source>
</evidence>
<dbReference type="InterPro" id="IPR008284">
    <property type="entry name" value="MoCF_biosynth_CS"/>
</dbReference>
<evidence type="ECO:0000256" key="10">
    <source>
        <dbReference type="ARBA" id="ARBA00047317"/>
    </source>
</evidence>
<keyword evidence="6 11" id="KW-0808">Transferase</keyword>
<dbReference type="SMART" id="SM00852">
    <property type="entry name" value="MoCF_biosynth"/>
    <property type="match status" value="1"/>
</dbReference>
<dbReference type="InterPro" id="IPR036688">
    <property type="entry name" value="MoeA_C_domain_IV_sf"/>
</dbReference>
<evidence type="ECO:0000256" key="11">
    <source>
        <dbReference type="RuleBase" id="RU365090"/>
    </source>
</evidence>
<keyword evidence="9 11" id="KW-0501">Molybdenum cofactor biosynthesis</keyword>
<dbReference type="PANTHER" id="PTHR10192:SF5">
    <property type="entry name" value="GEPHYRIN"/>
    <property type="match status" value="1"/>
</dbReference>
<dbReference type="FunFam" id="2.170.190.11:FF:000001">
    <property type="entry name" value="Molybdopterin molybdenumtransferase"/>
    <property type="match status" value="1"/>
</dbReference>
<dbReference type="Gene3D" id="3.40.980.10">
    <property type="entry name" value="MoaB/Mog-like domain"/>
    <property type="match status" value="1"/>
</dbReference>
<feature type="domain" description="MoaB/Mog" evidence="12">
    <location>
        <begin position="178"/>
        <end position="317"/>
    </location>
</feature>
<keyword evidence="8 11" id="KW-0460">Magnesium</keyword>
<dbReference type="Pfam" id="PF03453">
    <property type="entry name" value="MoeA_N"/>
    <property type="match status" value="1"/>
</dbReference>
<dbReference type="EC" id="2.10.1.1" evidence="11"/>